<dbReference type="RefSeq" id="WP_138152610.1">
    <property type="nucleotide sequence ID" value="NZ_VANU01000003.1"/>
</dbReference>
<dbReference type="Proteomes" id="UP000308901">
    <property type="component" value="Unassembled WGS sequence"/>
</dbReference>
<evidence type="ECO:0000313" key="2">
    <source>
        <dbReference type="EMBL" id="TLP38615.1"/>
    </source>
</evidence>
<organism evidence="2 3">
    <name type="scientific">Arcobacter arenosus</name>
    <dbReference type="NCBI Taxonomy" id="2576037"/>
    <lineage>
        <taxon>Bacteria</taxon>
        <taxon>Pseudomonadati</taxon>
        <taxon>Campylobacterota</taxon>
        <taxon>Epsilonproteobacteria</taxon>
        <taxon>Campylobacterales</taxon>
        <taxon>Arcobacteraceae</taxon>
        <taxon>Arcobacter</taxon>
    </lineage>
</organism>
<dbReference type="EMBL" id="VANU01000003">
    <property type="protein sequence ID" value="TLP38615.1"/>
    <property type="molecule type" value="Genomic_DNA"/>
</dbReference>
<dbReference type="InterPro" id="IPR013216">
    <property type="entry name" value="Methyltransf_11"/>
</dbReference>
<keyword evidence="3" id="KW-1185">Reference proteome</keyword>
<dbReference type="OrthoDB" id="9777830at2"/>
<gene>
    <name evidence="2" type="ORF">FDK22_07845</name>
</gene>
<evidence type="ECO:0000313" key="3">
    <source>
        <dbReference type="Proteomes" id="UP000308901"/>
    </source>
</evidence>
<proteinExistence type="predicted"/>
<comment type="caution">
    <text evidence="2">The sequence shown here is derived from an EMBL/GenBank/DDBJ whole genome shotgun (WGS) entry which is preliminary data.</text>
</comment>
<sequence>MLNDISPQALETLKNRIEEKNVEFFEYDVSKTFQKKCDVWFDRAVLHFLLSEEEKNIYFENLKNSLSKGGYVLFSEFAKQDVKYCANLPLEHYNVEKFSSLLGDGFKLIDNEVFEYTMPWEDTRLYLYVLFKRIS</sequence>
<dbReference type="AlphaFoldDB" id="A0A5R8Y2D0"/>
<dbReference type="GO" id="GO:0008757">
    <property type="term" value="F:S-adenosylmethionine-dependent methyltransferase activity"/>
    <property type="evidence" value="ECO:0007669"/>
    <property type="project" value="InterPro"/>
</dbReference>
<keyword evidence="2" id="KW-0808">Transferase</keyword>
<dbReference type="Pfam" id="PF08241">
    <property type="entry name" value="Methyltransf_11"/>
    <property type="match status" value="1"/>
</dbReference>
<keyword evidence="2" id="KW-0489">Methyltransferase</keyword>
<evidence type="ECO:0000259" key="1">
    <source>
        <dbReference type="Pfam" id="PF08241"/>
    </source>
</evidence>
<dbReference type="Gene3D" id="3.40.50.150">
    <property type="entry name" value="Vaccinia Virus protein VP39"/>
    <property type="match status" value="1"/>
</dbReference>
<dbReference type="SUPFAM" id="SSF53335">
    <property type="entry name" value="S-adenosyl-L-methionine-dependent methyltransferases"/>
    <property type="match status" value="1"/>
</dbReference>
<protein>
    <submittedName>
        <fullName evidence="2">Methyltransferase domain-containing protein</fullName>
    </submittedName>
</protein>
<feature type="domain" description="Methyltransferase type 11" evidence="1">
    <location>
        <begin position="4"/>
        <end position="74"/>
    </location>
</feature>
<name>A0A5R8Y2D0_9BACT</name>
<reference evidence="2 3" key="1">
    <citation type="submission" date="2019-05" db="EMBL/GenBank/DDBJ databases">
        <title>Arcobacter sp. nov., isolated from sea sediment.</title>
        <authorList>
            <person name="Kim W."/>
        </authorList>
    </citation>
    <scope>NUCLEOTIDE SEQUENCE [LARGE SCALE GENOMIC DNA]</scope>
    <source>
        <strain evidence="2 3">CAU 1517</strain>
    </source>
</reference>
<dbReference type="GO" id="GO:0032259">
    <property type="term" value="P:methylation"/>
    <property type="evidence" value="ECO:0007669"/>
    <property type="project" value="UniProtKB-KW"/>
</dbReference>
<accession>A0A5R8Y2D0</accession>
<dbReference type="InterPro" id="IPR029063">
    <property type="entry name" value="SAM-dependent_MTases_sf"/>
</dbReference>